<sequence length="276" mass="30412">MAGEMTERAATTVFVALLSGDDDYCKVVVELAERLHKADSPCQLVVAVLPAVPESRRAQRPHLAWLRRPRLRGRARAPTGEPGPPCHRRLRRQAPHLGFVEYERLVYLNPVMNTTSGDDDKAAWSTAELGLPPPPPYFNADTFVLEPSIVTGKDMLEALRVMSHTPVAHHQDFLNILFKDQYKPILLEEKLALSMLENKATKCPLADKKLPPFSSWLPTTKEVIFARKNLSAMATLAVSSAAAGVITTAANPAICFGFYAVFIAAIAFVTISIREI</sequence>
<evidence type="ECO:0000313" key="3">
    <source>
        <dbReference type="Proteomes" id="UP001497457"/>
    </source>
</evidence>
<dbReference type="EMBL" id="OZ075138">
    <property type="protein sequence ID" value="CAL5010602.1"/>
    <property type="molecule type" value="Genomic_DNA"/>
</dbReference>
<keyword evidence="1" id="KW-0812">Transmembrane</keyword>
<proteinExistence type="predicted"/>
<reference evidence="2" key="1">
    <citation type="submission" date="2024-10" db="EMBL/GenBank/DDBJ databases">
        <authorList>
            <person name="Ryan C."/>
        </authorList>
    </citation>
    <scope>NUCLEOTIDE SEQUENCE [LARGE SCALE GENOMIC DNA]</scope>
</reference>
<evidence type="ECO:0000313" key="2">
    <source>
        <dbReference type="EMBL" id="CAL5010602.1"/>
    </source>
</evidence>
<name>A0ABC9BYT7_9POAL</name>
<dbReference type="Proteomes" id="UP001497457">
    <property type="component" value="Chromosome 28b"/>
</dbReference>
<gene>
    <name evidence="2" type="ORF">URODEC1_LOCUS70073</name>
</gene>
<keyword evidence="1" id="KW-1133">Transmembrane helix</keyword>
<protein>
    <submittedName>
        <fullName evidence="2">Uncharacterized protein</fullName>
    </submittedName>
</protein>
<evidence type="ECO:0000256" key="1">
    <source>
        <dbReference type="SAM" id="Phobius"/>
    </source>
</evidence>
<dbReference type="InterPro" id="IPR029044">
    <property type="entry name" value="Nucleotide-diphossugar_trans"/>
</dbReference>
<keyword evidence="3" id="KW-1185">Reference proteome</keyword>
<feature type="transmembrane region" description="Helical" evidence="1">
    <location>
        <begin position="230"/>
        <end position="250"/>
    </location>
</feature>
<dbReference type="AlphaFoldDB" id="A0ABC9BYT7"/>
<dbReference type="SUPFAM" id="SSF53448">
    <property type="entry name" value="Nucleotide-diphospho-sugar transferases"/>
    <property type="match status" value="1"/>
</dbReference>
<dbReference type="Gene3D" id="3.90.550.10">
    <property type="entry name" value="Spore Coat Polysaccharide Biosynthesis Protein SpsA, Chain A"/>
    <property type="match status" value="1"/>
</dbReference>
<organism evidence="2 3">
    <name type="scientific">Urochloa decumbens</name>
    <dbReference type="NCBI Taxonomy" id="240449"/>
    <lineage>
        <taxon>Eukaryota</taxon>
        <taxon>Viridiplantae</taxon>
        <taxon>Streptophyta</taxon>
        <taxon>Embryophyta</taxon>
        <taxon>Tracheophyta</taxon>
        <taxon>Spermatophyta</taxon>
        <taxon>Magnoliopsida</taxon>
        <taxon>Liliopsida</taxon>
        <taxon>Poales</taxon>
        <taxon>Poaceae</taxon>
        <taxon>PACMAD clade</taxon>
        <taxon>Panicoideae</taxon>
        <taxon>Panicodae</taxon>
        <taxon>Paniceae</taxon>
        <taxon>Melinidinae</taxon>
        <taxon>Urochloa</taxon>
    </lineage>
</organism>
<accession>A0ABC9BYT7</accession>
<feature type="transmembrane region" description="Helical" evidence="1">
    <location>
        <begin position="256"/>
        <end position="273"/>
    </location>
</feature>
<keyword evidence="1" id="KW-0472">Membrane</keyword>